<name>A0A0C2YXG2_HEBCY</name>
<dbReference type="OrthoDB" id="3021279at2759"/>
<reference evidence="2" key="2">
    <citation type="submission" date="2015-01" db="EMBL/GenBank/DDBJ databases">
        <title>Evolutionary Origins and Diversification of the Mycorrhizal Mutualists.</title>
        <authorList>
            <consortium name="DOE Joint Genome Institute"/>
            <consortium name="Mycorrhizal Genomics Consortium"/>
            <person name="Kohler A."/>
            <person name="Kuo A."/>
            <person name="Nagy L.G."/>
            <person name="Floudas D."/>
            <person name="Copeland A."/>
            <person name="Barry K.W."/>
            <person name="Cichocki N."/>
            <person name="Veneault-Fourrey C."/>
            <person name="LaButti K."/>
            <person name="Lindquist E.A."/>
            <person name="Lipzen A."/>
            <person name="Lundell T."/>
            <person name="Morin E."/>
            <person name="Murat C."/>
            <person name="Riley R."/>
            <person name="Ohm R."/>
            <person name="Sun H."/>
            <person name="Tunlid A."/>
            <person name="Henrissat B."/>
            <person name="Grigoriev I.V."/>
            <person name="Hibbett D.S."/>
            <person name="Martin F."/>
        </authorList>
    </citation>
    <scope>NUCLEOTIDE SEQUENCE [LARGE SCALE GENOMIC DNA]</scope>
    <source>
        <strain evidence="2">h7</strain>
    </source>
</reference>
<evidence type="ECO:0000313" key="1">
    <source>
        <dbReference type="EMBL" id="KIM45632.1"/>
    </source>
</evidence>
<protein>
    <submittedName>
        <fullName evidence="1">Uncharacterized protein</fullName>
    </submittedName>
</protein>
<reference evidence="1 2" key="1">
    <citation type="submission" date="2014-04" db="EMBL/GenBank/DDBJ databases">
        <authorList>
            <consortium name="DOE Joint Genome Institute"/>
            <person name="Kuo A."/>
            <person name="Gay G."/>
            <person name="Dore J."/>
            <person name="Kohler A."/>
            <person name="Nagy L.G."/>
            <person name="Floudas D."/>
            <person name="Copeland A."/>
            <person name="Barry K.W."/>
            <person name="Cichocki N."/>
            <person name="Veneault-Fourrey C."/>
            <person name="LaButti K."/>
            <person name="Lindquist E.A."/>
            <person name="Lipzen A."/>
            <person name="Lundell T."/>
            <person name="Morin E."/>
            <person name="Murat C."/>
            <person name="Sun H."/>
            <person name="Tunlid A."/>
            <person name="Henrissat B."/>
            <person name="Grigoriev I.V."/>
            <person name="Hibbett D.S."/>
            <person name="Martin F."/>
            <person name="Nordberg H.P."/>
            <person name="Cantor M.N."/>
            <person name="Hua S.X."/>
        </authorList>
    </citation>
    <scope>NUCLEOTIDE SEQUENCE [LARGE SCALE GENOMIC DNA]</scope>
    <source>
        <strain evidence="2">h7</strain>
    </source>
</reference>
<dbReference type="EMBL" id="KN831772">
    <property type="protein sequence ID" value="KIM45632.1"/>
    <property type="molecule type" value="Genomic_DNA"/>
</dbReference>
<evidence type="ECO:0000313" key="2">
    <source>
        <dbReference type="Proteomes" id="UP000053424"/>
    </source>
</evidence>
<dbReference type="Proteomes" id="UP000053424">
    <property type="component" value="Unassembled WGS sequence"/>
</dbReference>
<sequence length="316" mass="37094">MSWDDTDHLPYLPPELERLIFEVACIRHGSRCSTKYLLVARRVNTWLKPLIFRVFNQMTLSIFPDFERYPDTLKLEELGKFAQRLILKSGSEKGLKKMLSHFPSLQDFALWVQPIKFLLPTLDNLPLKRLSADLSDLAHDDYLSSTFSNITHLDVIKFHGRTWKEWEVLSKLPHLTHLIIGSLIDLDVFPNLLHHVSQLRILIFMPGEQGIAAWMGENEHKLNVNDDRLVMLSSPRFPILLEDWVKGGESGLDCWAFCELISVARRRKLFLDNPPKWFERIFNWDKHLTDEGKKWYSELNWQDAWFCEFMAGTTQE</sequence>
<proteinExistence type="predicted"/>
<dbReference type="SUPFAM" id="SSF52047">
    <property type="entry name" value="RNI-like"/>
    <property type="match status" value="1"/>
</dbReference>
<organism evidence="1 2">
    <name type="scientific">Hebeloma cylindrosporum</name>
    <dbReference type="NCBI Taxonomy" id="76867"/>
    <lineage>
        <taxon>Eukaryota</taxon>
        <taxon>Fungi</taxon>
        <taxon>Dikarya</taxon>
        <taxon>Basidiomycota</taxon>
        <taxon>Agaricomycotina</taxon>
        <taxon>Agaricomycetes</taxon>
        <taxon>Agaricomycetidae</taxon>
        <taxon>Agaricales</taxon>
        <taxon>Agaricineae</taxon>
        <taxon>Hymenogastraceae</taxon>
        <taxon>Hebeloma</taxon>
    </lineage>
</organism>
<dbReference type="HOGENOM" id="CLU_051720_0_0_1"/>
<accession>A0A0C2YXG2</accession>
<dbReference type="AlphaFoldDB" id="A0A0C2YXG2"/>
<keyword evidence="2" id="KW-1185">Reference proteome</keyword>
<dbReference type="InterPro" id="IPR032675">
    <property type="entry name" value="LRR_dom_sf"/>
</dbReference>
<dbReference type="Gene3D" id="3.80.10.10">
    <property type="entry name" value="Ribonuclease Inhibitor"/>
    <property type="match status" value="1"/>
</dbReference>
<gene>
    <name evidence="1" type="ORF">M413DRAFT_442289</name>
</gene>